<dbReference type="InParanoid" id="A0A067QKN2"/>
<gene>
    <name evidence="1" type="ORF">L798_01233</name>
</gene>
<dbReference type="AlphaFoldDB" id="A0A067QKN2"/>
<dbReference type="EMBL" id="KK853326">
    <property type="protein sequence ID" value="KDR08476.1"/>
    <property type="molecule type" value="Genomic_DNA"/>
</dbReference>
<organism evidence="1 2">
    <name type="scientific">Zootermopsis nevadensis</name>
    <name type="common">Dampwood termite</name>
    <dbReference type="NCBI Taxonomy" id="136037"/>
    <lineage>
        <taxon>Eukaryota</taxon>
        <taxon>Metazoa</taxon>
        <taxon>Ecdysozoa</taxon>
        <taxon>Arthropoda</taxon>
        <taxon>Hexapoda</taxon>
        <taxon>Insecta</taxon>
        <taxon>Pterygota</taxon>
        <taxon>Neoptera</taxon>
        <taxon>Polyneoptera</taxon>
        <taxon>Dictyoptera</taxon>
        <taxon>Blattodea</taxon>
        <taxon>Blattoidea</taxon>
        <taxon>Termitoidae</taxon>
        <taxon>Termopsidae</taxon>
        <taxon>Zootermopsis</taxon>
    </lineage>
</organism>
<keyword evidence="2" id="KW-1185">Reference proteome</keyword>
<sequence length="57" mass="6607">MEHNPRTKKSLRWSCHLKFHYINKGPPLGPVLSQDFHGSLANELQYTIILQTFVKSV</sequence>
<dbReference type="Proteomes" id="UP000027135">
    <property type="component" value="Unassembled WGS sequence"/>
</dbReference>
<protein>
    <submittedName>
        <fullName evidence="1">Uncharacterized protein</fullName>
    </submittedName>
</protein>
<name>A0A067QKN2_ZOONE</name>
<proteinExistence type="predicted"/>
<evidence type="ECO:0000313" key="2">
    <source>
        <dbReference type="Proteomes" id="UP000027135"/>
    </source>
</evidence>
<reference evidence="1 2" key="1">
    <citation type="journal article" date="2014" name="Nat. Commun.">
        <title>Molecular traces of alternative social organization in a termite genome.</title>
        <authorList>
            <person name="Terrapon N."/>
            <person name="Li C."/>
            <person name="Robertson H.M."/>
            <person name="Ji L."/>
            <person name="Meng X."/>
            <person name="Booth W."/>
            <person name="Chen Z."/>
            <person name="Childers C.P."/>
            <person name="Glastad K.M."/>
            <person name="Gokhale K."/>
            <person name="Gowin J."/>
            <person name="Gronenberg W."/>
            <person name="Hermansen R.A."/>
            <person name="Hu H."/>
            <person name="Hunt B.G."/>
            <person name="Huylmans A.K."/>
            <person name="Khalil S.M."/>
            <person name="Mitchell R.D."/>
            <person name="Munoz-Torres M.C."/>
            <person name="Mustard J.A."/>
            <person name="Pan H."/>
            <person name="Reese J.T."/>
            <person name="Scharf M.E."/>
            <person name="Sun F."/>
            <person name="Vogel H."/>
            <person name="Xiao J."/>
            <person name="Yang W."/>
            <person name="Yang Z."/>
            <person name="Yang Z."/>
            <person name="Zhou J."/>
            <person name="Zhu J."/>
            <person name="Brent C.S."/>
            <person name="Elsik C.G."/>
            <person name="Goodisman M.A."/>
            <person name="Liberles D.A."/>
            <person name="Roe R.M."/>
            <person name="Vargo E.L."/>
            <person name="Vilcinskas A."/>
            <person name="Wang J."/>
            <person name="Bornberg-Bauer E."/>
            <person name="Korb J."/>
            <person name="Zhang G."/>
            <person name="Liebig J."/>
        </authorList>
    </citation>
    <scope>NUCLEOTIDE SEQUENCE [LARGE SCALE GENOMIC DNA]</scope>
    <source>
        <tissue evidence="1">Whole organism</tissue>
    </source>
</reference>
<accession>A0A067QKN2</accession>
<evidence type="ECO:0000313" key="1">
    <source>
        <dbReference type="EMBL" id="KDR08476.1"/>
    </source>
</evidence>